<dbReference type="KEGG" id="gmc:GY4MC1_3454"/>
<dbReference type="GO" id="GO:0003700">
    <property type="term" value="F:DNA-binding transcription factor activity"/>
    <property type="evidence" value="ECO:0007669"/>
    <property type="project" value="InterPro"/>
</dbReference>
<evidence type="ECO:0000313" key="5">
    <source>
        <dbReference type="EMBL" id="ADP76112.1"/>
    </source>
</evidence>
<evidence type="ECO:0000256" key="3">
    <source>
        <dbReference type="ARBA" id="ARBA00023163"/>
    </source>
</evidence>
<dbReference type="InterPro" id="IPR036390">
    <property type="entry name" value="WH_DNA-bd_sf"/>
</dbReference>
<dbReference type="InterPro" id="IPR011991">
    <property type="entry name" value="ArsR-like_HTH"/>
</dbReference>
<proteinExistence type="predicted"/>
<organism evidence="5">
    <name type="scientific">Geobacillus sp. (strain Y4.1MC1)</name>
    <dbReference type="NCBI Taxonomy" id="581103"/>
    <lineage>
        <taxon>Bacteria</taxon>
        <taxon>Bacillati</taxon>
        <taxon>Bacillota</taxon>
        <taxon>Bacilli</taxon>
        <taxon>Bacillales</taxon>
        <taxon>Anoxybacillaceae</taxon>
        <taxon>Geobacillus</taxon>
    </lineage>
</organism>
<keyword evidence="3" id="KW-0804">Transcription</keyword>
<dbReference type="GO" id="GO:0003677">
    <property type="term" value="F:DNA binding"/>
    <property type="evidence" value="ECO:0007669"/>
    <property type="project" value="UniProtKB-KW"/>
</dbReference>
<protein>
    <submittedName>
        <fullName evidence="5">Transcriptional regulator, DeoR family</fullName>
    </submittedName>
</protein>
<evidence type="ECO:0000256" key="2">
    <source>
        <dbReference type="ARBA" id="ARBA00023125"/>
    </source>
</evidence>
<dbReference type="EMBL" id="CP002293">
    <property type="protein sequence ID" value="ADP76112.1"/>
    <property type="molecule type" value="Genomic_DNA"/>
</dbReference>
<dbReference type="SMART" id="SM01134">
    <property type="entry name" value="DeoRC"/>
    <property type="match status" value="1"/>
</dbReference>
<dbReference type="SUPFAM" id="SSF46785">
    <property type="entry name" value="Winged helix' DNA-binding domain"/>
    <property type="match status" value="1"/>
</dbReference>
<name>A0A7U4DM16_GEOS0</name>
<feature type="domain" description="HTH deoR-type" evidence="4">
    <location>
        <begin position="3"/>
        <end position="58"/>
    </location>
</feature>
<evidence type="ECO:0000256" key="1">
    <source>
        <dbReference type="ARBA" id="ARBA00023015"/>
    </source>
</evidence>
<dbReference type="PROSITE" id="PS00894">
    <property type="entry name" value="HTH_DEOR_1"/>
    <property type="match status" value="1"/>
</dbReference>
<dbReference type="Pfam" id="PF08220">
    <property type="entry name" value="HTH_DeoR"/>
    <property type="match status" value="1"/>
</dbReference>
<keyword evidence="1" id="KW-0805">Transcription regulation</keyword>
<dbReference type="PRINTS" id="PR00037">
    <property type="entry name" value="HTHLACR"/>
</dbReference>
<dbReference type="CDD" id="cd00090">
    <property type="entry name" value="HTH_ARSR"/>
    <property type="match status" value="1"/>
</dbReference>
<dbReference type="InterPro" id="IPR036388">
    <property type="entry name" value="WH-like_DNA-bd_sf"/>
</dbReference>
<dbReference type="InterPro" id="IPR037171">
    <property type="entry name" value="NagB/RpiA_transferase-like"/>
</dbReference>
<dbReference type="InterPro" id="IPR014036">
    <property type="entry name" value="DeoR-like_C"/>
</dbReference>
<evidence type="ECO:0000259" key="4">
    <source>
        <dbReference type="PROSITE" id="PS51000"/>
    </source>
</evidence>
<gene>
    <name evidence="5" type="ORF">GY4MC1_3454</name>
</gene>
<dbReference type="InterPro" id="IPR001034">
    <property type="entry name" value="DeoR_HTH"/>
</dbReference>
<dbReference type="PROSITE" id="PS51000">
    <property type="entry name" value="HTH_DEOR_2"/>
    <property type="match status" value="1"/>
</dbReference>
<dbReference type="PANTHER" id="PTHR30363:SF44">
    <property type="entry name" value="AGA OPERON TRANSCRIPTIONAL REPRESSOR-RELATED"/>
    <property type="match status" value="1"/>
</dbReference>
<dbReference type="AlphaFoldDB" id="A0A7U4DM16"/>
<dbReference type="InterPro" id="IPR050313">
    <property type="entry name" value="Carb_Metab_HTH_regulators"/>
</dbReference>
<keyword evidence="2" id="KW-0238">DNA-binding</keyword>
<sequence length="251" mass="28720">MLAIERRQKIIEIIQKDKRALVSDLSKRFNVTEETIRRDLEKLEKEGIVTRTYGGAILNQHTNVDLPFATRKDINIPIKQEIAKKAINYIDERDSLFVDSSSTCFELVKLLENNRIVTVITNSAKILNEISSDSLHIISTGGTLRPYSSSLVGSIPQETVKKYNTDWAILSCKGIDMNRGIMDSNELDAELKKVMVQQASKTMMLVDHTKFDKVAFTSFLDFQQIDYLVTDKKPSDEWIKFLHEQNVTVIY</sequence>
<reference evidence="5" key="1">
    <citation type="submission" date="2010-10" db="EMBL/GenBank/DDBJ databases">
        <title>Complete sequence of chromosome of Geobacillus sp. Y4.1MC1.</title>
        <authorList>
            <consortium name="US DOE Joint Genome Institute"/>
            <person name="Lucas S."/>
            <person name="Copeland A."/>
            <person name="Lapidus A."/>
            <person name="Cheng J.-F."/>
            <person name="Bruce D."/>
            <person name="Goodwin L."/>
            <person name="Pitluck S."/>
            <person name="Chertkov O."/>
            <person name="Zhang X."/>
            <person name="Detter J.C."/>
            <person name="Han C."/>
            <person name="Tapia R."/>
            <person name="Land M."/>
            <person name="Hauser L."/>
            <person name="Jeffries C."/>
            <person name="Kyrpides N."/>
            <person name="Ivanova N."/>
            <person name="Ovchinnikova G."/>
            <person name="Brumm P."/>
            <person name="Mead D."/>
            <person name="Woyke T."/>
        </authorList>
    </citation>
    <scope>NUCLEOTIDE SEQUENCE [LARGE SCALE GENOMIC DNA]</scope>
    <source>
        <strain evidence="5">Y4.1MC1</strain>
    </source>
</reference>
<dbReference type="Gene3D" id="1.10.10.10">
    <property type="entry name" value="Winged helix-like DNA-binding domain superfamily/Winged helix DNA-binding domain"/>
    <property type="match status" value="1"/>
</dbReference>
<accession>A0A7U4DM16</accession>
<dbReference type="SUPFAM" id="SSF100950">
    <property type="entry name" value="NagB/RpiA/CoA transferase-like"/>
    <property type="match status" value="1"/>
</dbReference>
<dbReference type="Gene3D" id="3.40.50.1360">
    <property type="match status" value="1"/>
</dbReference>
<dbReference type="PANTHER" id="PTHR30363">
    <property type="entry name" value="HTH-TYPE TRANSCRIPTIONAL REGULATOR SRLR-RELATED"/>
    <property type="match status" value="1"/>
</dbReference>
<dbReference type="SMART" id="SM00420">
    <property type="entry name" value="HTH_DEOR"/>
    <property type="match status" value="1"/>
</dbReference>
<dbReference type="Pfam" id="PF00455">
    <property type="entry name" value="DeoRC"/>
    <property type="match status" value="1"/>
</dbReference>
<dbReference type="InterPro" id="IPR018356">
    <property type="entry name" value="Tscrpt_reg_HTH_DeoR_CS"/>
</dbReference>